<gene>
    <name evidence="6" type="ORF">SAMN05192583_2660</name>
</gene>
<dbReference type="InterPro" id="IPR019691">
    <property type="entry name" value="DUF2585"/>
</dbReference>
<evidence type="ECO:0000256" key="1">
    <source>
        <dbReference type="ARBA" id="ARBA00022475"/>
    </source>
</evidence>
<comment type="similarity">
    <text evidence="5">Belongs to the UPF0314 family.</text>
</comment>
<keyword evidence="1 5" id="KW-1003">Cell membrane</keyword>
<evidence type="ECO:0000313" key="6">
    <source>
        <dbReference type="EMBL" id="SEN37860.1"/>
    </source>
</evidence>
<comment type="caution">
    <text evidence="5">Lacks conserved residue(s) required for the propagation of feature annotation.</text>
</comment>
<dbReference type="NCBIfam" id="NF002099">
    <property type="entry name" value="PRK00944.1"/>
    <property type="match status" value="1"/>
</dbReference>
<evidence type="ECO:0000256" key="3">
    <source>
        <dbReference type="ARBA" id="ARBA00022989"/>
    </source>
</evidence>
<reference evidence="7" key="1">
    <citation type="submission" date="2016-10" db="EMBL/GenBank/DDBJ databases">
        <authorList>
            <person name="Varghese N."/>
            <person name="Submissions S."/>
        </authorList>
    </citation>
    <scope>NUCLEOTIDE SEQUENCE [LARGE SCALE GENOMIC DNA]</scope>
    <source>
        <strain evidence="7">S6-262</strain>
    </source>
</reference>
<dbReference type="Pfam" id="PF10755">
    <property type="entry name" value="DUF2585"/>
    <property type="match status" value="1"/>
</dbReference>
<dbReference type="AlphaFoldDB" id="A0A1H8G254"/>
<comment type="subcellular location">
    <subcellularLocation>
        <location evidence="5">Cell membrane</location>
        <topology evidence="5">Multi-pass membrane protein</topology>
    </subcellularLocation>
</comment>
<evidence type="ECO:0000256" key="4">
    <source>
        <dbReference type="ARBA" id="ARBA00023136"/>
    </source>
</evidence>
<dbReference type="GO" id="GO:0005886">
    <property type="term" value="C:plasma membrane"/>
    <property type="evidence" value="ECO:0007669"/>
    <property type="project" value="UniProtKB-SubCell"/>
</dbReference>
<keyword evidence="7" id="KW-1185">Reference proteome</keyword>
<name>A0A1H8G254_9SPHN</name>
<accession>A0A1H8G254</accession>
<dbReference type="STRING" id="1166340.SAMN05192583_2660"/>
<keyword evidence="3 5" id="KW-1133">Transmembrane helix</keyword>
<proteinExistence type="inferred from homology"/>
<feature type="transmembrane region" description="Helical" evidence="5">
    <location>
        <begin position="21"/>
        <end position="39"/>
    </location>
</feature>
<dbReference type="Proteomes" id="UP000199206">
    <property type="component" value="Unassembled WGS sequence"/>
</dbReference>
<protein>
    <recommendedName>
        <fullName evidence="5">UPF0314 protein SAMN05192583_2660</fullName>
    </recommendedName>
</protein>
<evidence type="ECO:0000256" key="5">
    <source>
        <dbReference type="HAMAP-Rule" id="MF_01514"/>
    </source>
</evidence>
<sequence>MRASGGAMGRASSIGERVAAKSAWLIAAIVMLAALGLLVEGRPPICPCGTVKLWHGTVQSAENSQQLLDWYSLSHVVHGLLFYAAGWMVLRRWPPAARLTLAVLIEAGWEVLENSPIIIDRYRAVTLAWGYAGDSIVNSMADITCMAAGFLIARRLPPWGTVALGVALELIALAAIRDNLTLNLLMLIHPVDAIRVWQAG</sequence>
<keyword evidence="4 5" id="KW-0472">Membrane</keyword>
<keyword evidence="2 5" id="KW-0812">Transmembrane</keyword>
<evidence type="ECO:0000313" key="7">
    <source>
        <dbReference type="Proteomes" id="UP000199206"/>
    </source>
</evidence>
<organism evidence="6 7">
    <name type="scientific">Sphingomonas gellani</name>
    <dbReference type="NCBI Taxonomy" id="1166340"/>
    <lineage>
        <taxon>Bacteria</taxon>
        <taxon>Pseudomonadati</taxon>
        <taxon>Pseudomonadota</taxon>
        <taxon>Alphaproteobacteria</taxon>
        <taxon>Sphingomonadales</taxon>
        <taxon>Sphingomonadaceae</taxon>
        <taxon>Sphingomonas</taxon>
    </lineage>
</organism>
<dbReference type="HAMAP" id="MF_01514">
    <property type="entry name" value="UPF0314"/>
    <property type="match status" value="1"/>
</dbReference>
<dbReference type="EMBL" id="FOCF01000006">
    <property type="protein sequence ID" value="SEN37860.1"/>
    <property type="molecule type" value="Genomic_DNA"/>
</dbReference>
<evidence type="ECO:0000256" key="2">
    <source>
        <dbReference type="ARBA" id="ARBA00022692"/>
    </source>
</evidence>